<dbReference type="EC" id="3.6.4.13" evidence="6"/>
<dbReference type="STRING" id="1805483.A0A177EAC8"/>
<keyword evidence="11" id="KW-1185">Reference proteome</keyword>
<proteinExistence type="inferred from homology"/>
<dbReference type="OrthoDB" id="360161at2759"/>
<evidence type="ECO:0000256" key="7">
    <source>
        <dbReference type="SAM" id="MobiDB-lite"/>
    </source>
</evidence>
<evidence type="ECO:0000256" key="4">
    <source>
        <dbReference type="ARBA" id="ARBA00022840"/>
    </source>
</evidence>
<dbReference type="EMBL" id="LTDL01000042">
    <property type="protein sequence ID" value="OAG28894.1"/>
    <property type="molecule type" value="Genomic_DNA"/>
</dbReference>
<dbReference type="InterPro" id="IPR001650">
    <property type="entry name" value="Helicase_C-like"/>
</dbReference>
<dbReference type="PANTHER" id="PTHR24031">
    <property type="entry name" value="RNA HELICASE"/>
    <property type="match status" value="1"/>
</dbReference>
<gene>
    <name evidence="10" type="ORF">NEDG_01033</name>
</gene>
<evidence type="ECO:0000256" key="5">
    <source>
        <dbReference type="ARBA" id="ARBA00022884"/>
    </source>
</evidence>
<evidence type="ECO:0000259" key="8">
    <source>
        <dbReference type="PROSITE" id="PS51192"/>
    </source>
</evidence>
<dbReference type="InterPro" id="IPR011545">
    <property type="entry name" value="DEAD/DEAH_box_helicase_dom"/>
</dbReference>
<evidence type="ECO:0000313" key="11">
    <source>
        <dbReference type="Proteomes" id="UP000185944"/>
    </source>
</evidence>
<evidence type="ECO:0000259" key="9">
    <source>
        <dbReference type="PROSITE" id="PS51194"/>
    </source>
</evidence>
<evidence type="ECO:0000256" key="1">
    <source>
        <dbReference type="ARBA" id="ARBA00022741"/>
    </source>
</evidence>
<dbReference type="Pfam" id="PF00270">
    <property type="entry name" value="DEAD"/>
    <property type="match status" value="1"/>
</dbReference>
<reference evidence="10 11" key="1">
    <citation type="submission" date="2016-02" db="EMBL/GenBank/DDBJ databases">
        <title>Discovery of a natural microsporidian pathogen with a broad tissue tropism in Caenorhabditis elegans.</title>
        <authorList>
            <person name="Luallen R.J."/>
            <person name="Reinke A.W."/>
            <person name="Tong L."/>
            <person name="Botts M.R."/>
            <person name="Felix M.-A."/>
            <person name="Troemel E.R."/>
        </authorList>
    </citation>
    <scope>NUCLEOTIDE SEQUENCE [LARGE SCALE GENOMIC DNA]</scope>
    <source>
        <strain evidence="10 11">JUm2807</strain>
    </source>
</reference>
<dbReference type="SMART" id="SM00487">
    <property type="entry name" value="DEXDc"/>
    <property type="match status" value="1"/>
</dbReference>
<dbReference type="GO" id="GO:0003724">
    <property type="term" value="F:RNA helicase activity"/>
    <property type="evidence" value="ECO:0007669"/>
    <property type="project" value="UniProtKB-EC"/>
</dbReference>
<organism evidence="10 11">
    <name type="scientific">Nematocida displodere</name>
    <dbReference type="NCBI Taxonomy" id="1805483"/>
    <lineage>
        <taxon>Eukaryota</taxon>
        <taxon>Fungi</taxon>
        <taxon>Fungi incertae sedis</taxon>
        <taxon>Microsporidia</taxon>
        <taxon>Nematocida</taxon>
    </lineage>
</organism>
<keyword evidence="4 6" id="KW-0067">ATP-binding</keyword>
<keyword evidence="5 6" id="KW-0694">RNA-binding</keyword>
<dbReference type="InterPro" id="IPR044742">
    <property type="entry name" value="DEAD/DEAH_RhlB"/>
</dbReference>
<dbReference type="GeneID" id="93647383"/>
<sequence length="671" mass="76021">MDFGVGLDARKRESATFKGMNIPIEILGNIKYPIATPIQRKIIPKMLNGEDVIAVSRTGSGKTYAYVIPILMRLLERKEVKTIYTRAKAIIVVPTYELATQVFSVVQELSHNGVHPAMLTGIASLAHSFNYLVVGQFEIAICTPGRLEHILTELSSADRNRPIYLKIDEKNTKREVCITDAQLLEKLTQPDIVIIDEMDRIFEDKSLSLSLERILGFFTNTPQYGMFSATHHKGNNYIREILNRRSIEVTEILGGVSDHLEMDRLKINNFFIQEEMKLPLLMSLIRKAPEMKVLVFVSTCKRCLVVSEALRESGVSLGVLSSAESEESRDLVVKDFKKGDISVLISTDVGCRGLDIKGISMVIDYDYASCRSTAIHRVGRMNRGRSETGILYSFIRPGDILTYLSFLNHVHAEKPRDATRHTRLCFSTTTCINDDEHKTCSYLGIGHVPSDFYASTQETARAFLSSQDAGYAGSYVRYAKTNPPEKMDPKWIVPCIDIKTLPSHPYFGISSCTLSSSIKNYKSRYNPMITSTTHHLAKQPRPAIKREAPVKVNLDKFKDPSFIPYENIRSGTFSGGELPTDKSSQIKDRIRKHSKPAGQIFTEWKKENRDRLCKGHLLKRPAPLPEEEEKKPGVRMKEGATHSIKKVLSIRQRREKDHEERSIKKRKQQRQ</sequence>
<evidence type="ECO:0000313" key="10">
    <source>
        <dbReference type="EMBL" id="OAG28894.1"/>
    </source>
</evidence>
<comment type="caution">
    <text evidence="10">The sequence shown here is derived from an EMBL/GenBank/DDBJ whole genome shotgun (WGS) entry which is preliminary data.</text>
</comment>
<dbReference type="GO" id="GO:0005524">
    <property type="term" value="F:ATP binding"/>
    <property type="evidence" value="ECO:0007669"/>
    <property type="project" value="UniProtKB-UniRule"/>
</dbReference>
<feature type="compositionally biased region" description="Basic and acidic residues" evidence="7">
    <location>
        <begin position="628"/>
        <end position="640"/>
    </location>
</feature>
<comment type="domain">
    <text evidence="6">The Q motif is unique to and characteristic of the DEAD box family of RNA helicases and controls ATP binding and hydrolysis.</text>
</comment>
<evidence type="ECO:0000256" key="2">
    <source>
        <dbReference type="ARBA" id="ARBA00022801"/>
    </source>
</evidence>
<dbReference type="CDD" id="cd00268">
    <property type="entry name" value="DEADc"/>
    <property type="match status" value="1"/>
</dbReference>
<comment type="catalytic activity">
    <reaction evidence="6">
        <text>ATP + H2O = ADP + phosphate + H(+)</text>
        <dbReference type="Rhea" id="RHEA:13065"/>
        <dbReference type="ChEBI" id="CHEBI:15377"/>
        <dbReference type="ChEBI" id="CHEBI:15378"/>
        <dbReference type="ChEBI" id="CHEBI:30616"/>
        <dbReference type="ChEBI" id="CHEBI:43474"/>
        <dbReference type="ChEBI" id="CHEBI:456216"/>
        <dbReference type="EC" id="3.6.4.13"/>
    </reaction>
</comment>
<dbReference type="GO" id="GO:0016787">
    <property type="term" value="F:hydrolase activity"/>
    <property type="evidence" value="ECO:0007669"/>
    <property type="project" value="UniProtKB-KW"/>
</dbReference>
<dbReference type="SUPFAM" id="SSF52540">
    <property type="entry name" value="P-loop containing nucleoside triphosphate hydrolases"/>
    <property type="match status" value="1"/>
</dbReference>
<keyword evidence="3 6" id="KW-0347">Helicase</keyword>
<keyword evidence="2 6" id="KW-0378">Hydrolase</keyword>
<comment type="function">
    <text evidence="6">RNA helicase.</text>
</comment>
<comment type="similarity">
    <text evidence="6">Belongs to the DEAD box helicase family.</text>
</comment>
<keyword evidence="1 6" id="KW-0547">Nucleotide-binding</keyword>
<feature type="domain" description="Helicase C-terminal" evidence="9">
    <location>
        <begin position="277"/>
        <end position="430"/>
    </location>
</feature>
<evidence type="ECO:0000256" key="6">
    <source>
        <dbReference type="RuleBase" id="RU365068"/>
    </source>
</evidence>
<dbReference type="Pfam" id="PF00271">
    <property type="entry name" value="Helicase_C"/>
    <property type="match status" value="1"/>
</dbReference>
<dbReference type="GO" id="GO:0003723">
    <property type="term" value="F:RNA binding"/>
    <property type="evidence" value="ECO:0007669"/>
    <property type="project" value="UniProtKB-UniRule"/>
</dbReference>
<dbReference type="PROSITE" id="PS51194">
    <property type="entry name" value="HELICASE_CTER"/>
    <property type="match status" value="1"/>
</dbReference>
<dbReference type="VEuPathDB" id="MicrosporidiaDB:NEDG_01033"/>
<accession>A0A177EAC8</accession>
<feature type="region of interest" description="Disordered" evidence="7">
    <location>
        <begin position="619"/>
        <end position="671"/>
    </location>
</feature>
<dbReference type="Proteomes" id="UP000185944">
    <property type="component" value="Unassembled WGS sequence"/>
</dbReference>
<name>A0A177EAC8_9MICR</name>
<feature type="domain" description="Helicase ATP-binding" evidence="8">
    <location>
        <begin position="43"/>
        <end position="249"/>
    </location>
</feature>
<dbReference type="RefSeq" id="XP_067543639.1">
    <property type="nucleotide sequence ID" value="XM_067688451.1"/>
</dbReference>
<feature type="compositionally biased region" description="Basic and acidic residues" evidence="7">
    <location>
        <begin position="652"/>
        <end position="662"/>
    </location>
</feature>
<dbReference type="PROSITE" id="PS51192">
    <property type="entry name" value="HELICASE_ATP_BIND_1"/>
    <property type="match status" value="1"/>
</dbReference>
<dbReference type="CDD" id="cd18787">
    <property type="entry name" value="SF2_C_DEAD"/>
    <property type="match status" value="1"/>
</dbReference>
<dbReference type="AlphaFoldDB" id="A0A177EAC8"/>
<dbReference type="InterPro" id="IPR014001">
    <property type="entry name" value="Helicase_ATP-bd"/>
</dbReference>
<dbReference type="Gene3D" id="3.40.50.300">
    <property type="entry name" value="P-loop containing nucleotide triphosphate hydrolases"/>
    <property type="match status" value="2"/>
</dbReference>
<dbReference type="SMART" id="SM00490">
    <property type="entry name" value="HELICc"/>
    <property type="match status" value="1"/>
</dbReference>
<evidence type="ECO:0000256" key="3">
    <source>
        <dbReference type="ARBA" id="ARBA00022806"/>
    </source>
</evidence>
<protein>
    <recommendedName>
        <fullName evidence="6">ATP-dependent RNA helicase</fullName>
        <ecNumber evidence="6">3.6.4.13</ecNumber>
    </recommendedName>
</protein>
<dbReference type="InterPro" id="IPR027417">
    <property type="entry name" value="P-loop_NTPase"/>
</dbReference>